<evidence type="ECO:0000313" key="2">
    <source>
        <dbReference type="Proteomes" id="UP001241377"/>
    </source>
</evidence>
<dbReference type="EMBL" id="JASBWR010000035">
    <property type="protein sequence ID" value="KAJ9105176.1"/>
    <property type="molecule type" value="Genomic_DNA"/>
</dbReference>
<evidence type="ECO:0000313" key="1">
    <source>
        <dbReference type="EMBL" id="KAJ9105176.1"/>
    </source>
</evidence>
<protein>
    <submittedName>
        <fullName evidence="1">Uncharacterized protein</fullName>
    </submittedName>
</protein>
<keyword evidence="2" id="KW-1185">Reference proteome</keyword>
<organism evidence="1 2">
    <name type="scientific">Naganishia cerealis</name>
    <dbReference type="NCBI Taxonomy" id="610337"/>
    <lineage>
        <taxon>Eukaryota</taxon>
        <taxon>Fungi</taxon>
        <taxon>Dikarya</taxon>
        <taxon>Basidiomycota</taxon>
        <taxon>Agaricomycotina</taxon>
        <taxon>Tremellomycetes</taxon>
        <taxon>Filobasidiales</taxon>
        <taxon>Filobasidiaceae</taxon>
        <taxon>Naganishia</taxon>
    </lineage>
</organism>
<gene>
    <name evidence="1" type="ORF">QFC19_003636</name>
</gene>
<comment type="caution">
    <text evidence="1">The sequence shown here is derived from an EMBL/GenBank/DDBJ whole genome shotgun (WGS) entry which is preliminary data.</text>
</comment>
<reference evidence="1" key="1">
    <citation type="submission" date="2023-04" db="EMBL/GenBank/DDBJ databases">
        <title>Draft Genome sequencing of Naganishia species isolated from polar environments using Oxford Nanopore Technology.</title>
        <authorList>
            <person name="Leo P."/>
            <person name="Venkateswaran K."/>
        </authorList>
    </citation>
    <scope>NUCLEOTIDE SEQUENCE</scope>
    <source>
        <strain evidence="1">MNA-CCFEE 5261</strain>
    </source>
</reference>
<accession>A0ACC2W2U8</accession>
<dbReference type="Proteomes" id="UP001241377">
    <property type="component" value="Unassembled WGS sequence"/>
</dbReference>
<proteinExistence type="predicted"/>
<sequence length="424" mass="45712">MTVSFHKYGEFFPGTGELRDVGIGKGKKYAVNVPLRDGITDASYKDIFESVVSRAVEWYRPTAIVLQCGADSLAGDKLGCFNLSLQGHADCVEFVKGFNLPLLLLGGGGYTVRATSRAWAYETGLAAGVKLGKKIPINEYYEHYGPDYELDVRSCNMEDMNTPEYLAKIKRAVYENLRDMDAAPSVQMQHVPKMPHDDEDGKEDEDMEDPDVRLQPRERDARVQHDTELSDSEDEGTGGRRHRQNYNELQNAINGKRKGKATQSPTGALPKRSKRVTTSNSPATGVSRDVSLAPSGSQPDVPAVTGDGSMTVDAPRVVSTGAIVPNSALGDGGQMDVDPEVDAQAVDAELKTEIITGQIDDVGMSARESSGTADAPVATPQTTDKSEVFRPPAFAPDSILPVGKHASEVGELTPEPSTDLPKVD</sequence>
<name>A0ACC2W2U8_9TREE</name>